<dbReference type="GO" id="GO:0019239">
    <property type="term" value="F:deaminase activity"/>
    <property type="evidence" value="ECO:0007669"/>
    <property type="project" value="TreeGrafter"/>
</dbReference>
<evidence type="ECO:0000313" key="1">
    <source>
        <dbReference type="EMBL" id="GGZ24037.1"/>
    </source>
</evidence>
<dbReference type="PANTHER" id="PTHR11803:SF39">
    <property type="entry name" value="2-IMINOBUTANOATE_2-IMINOPROPANOATE DEAMINASE"/>
    <property type="match status" value="1"/>
</dbReference>
<dbReference type="Gene3D" id="3.30.1330.40">
    <property type="entry name" value="RutC-like"/>
    <property type="match status" value="1"/>
</dbReference>
<dbReference type="CDD" id="cd00448">
    <property type="entry name" value="YjgF_YER057c_UK114_family"/>
    <property type="match status" value="1"/>
</dbReference>
<name>A0A918UP72_9CAUL</name>
<sequence length="154" mass="16955">MQPVSGDPIVSLKPGAHQPGTRLTPADDVQFFLHPHPRSPFSEAVQVNNVLYISAMIGLDADGKVVEGLEAQTRQTLSNLAEILGKYGLGLEHVFKVTVMMTDMSKWSEFNKIYRTYFHPSRLPVRTAFGVAGLAFDALVELEVQAYIPASPEE</sequence>
<dbReference type="SUPFAM" id="SSF55298">
    <property type="entry name" value="YjgF-like"/>
    <property type="match status" value="1"/>
</dbReference>
<dbReference type="GO" id="GO:0005829">
    <property type="term" value="C:cytosol"/>
    <property type="evidence" value="ECO:0007669"/>
    <property type="project" value="TreeGrafter"/>
</dbReference>
<accession>A0A918UP72</accession>
<dbReference type="Pfam" id="PF01042">
    <property type="entry name" value="Ribonuc_L-PSP"/>
    <property type="match status" value="1"/>
</dbReference>
<organism evidence="1 2">
    <name type="scientific">Asticcacaulis endophyticus</name>
    <dbReference type="NCBI Taxonomy" id="1395890"/>
    <lineage>
        <taxon>Bacteria</taxon>
        <taxon>Pseudomonadati</taxon>
        <taxon>Pseudomonadota</taxon>
        <taxon>Alphaproteobacteria</taxon>
        <taxon>Caulobacterales</taxon>
        <taxon>Caulobacteraceae</taxon>
        <taxon>Asticcacaulis</taxon>
    </lineage>
</organism>
<evidence type="ECO:0008006" key="3">
    <source>
        <dbReference type="Google" id="ProtNLM"/>
    </source>
</evidence>
<dbReference type="InterPro" id="IPR035959">
    <property type="entry name" value="RutC-like_sf"/>
</dbReference>
<dbReference type="AlphaFoldDB" id="A0A918UP72"/>
<dbReference type="PANTHER" id="PTHR11803">
    <property type="entry name" value="2-IMINOBUTANOATE/2-IMINOPROPANOATE DEAMINASE RIDA"/>
    <property type="match status" value="1"/>
</dbReference>
<reference evidence="1" key="1">
    <citation type="journal article" date="2014" name="Int. J. Syst. Evol. Microbiol.">
        <title>Complete genome sequence of Corynebacterium casei LMG S-19264T (=DSM 44701T), isolated from a smear-ripened cheese.</title>
        <authorList>
            <consortium name="US DOE Joint Genome Institute (JGI-PGF)"/>
            <person name="Walter F."/>
            <person name="Albersmeier A."/>
            <person name="Kalinowski J."/>
            <person name="Ruckert C."/>
        </authorList>
    </citation>
    <scope>NUCLEOTIDE SEQUENCE</scope>
    <source>
        <strain evidence="1">KCTC 32296</strain>
    </source>
</reference>
<reference evidence="1" key="2">
    <citation type="submission" date="2020-09" db="EMBL/GenBank/DDBJ databases">
        <authorList>
            <person name="Sun Q."/>
            <person name="Kim S."/>
        </authorList>
    </citation>
    <scope>NUCLEOTIDE SEQUENCE</scope>
    <source>
        <strain evidence="1">KCTC 32296</strain>
    </source>
</reference>
<protein>
    <recommendedName>
        <fullName evidence="3">Reactive intermediate/imine deaminase</fullName>
    </recommendedName>
</protein>
<proteinExistence type="predicted"/>
<keyword evidence="2" id="KW-1185">Reference proteome</keyword>
<dbReference type="EMBL" id="BMZB01000001">
    <property type="protein sequence ID" value="GGZ24037.1"/>
    <property type="molecule type" value="Genomic_DNA"/>
</dbReference>
<dbReference type="InterPro" id="IPR006175">
    <property type="entry name" value="YjgF/YER057c/UK114"/>
</dbReference>
<evidence type="ECO:0000313" key="2">
    <source>
        <dbReference type="Proteomes" id="UP000662572"/>
    </source>
</evidence>
<comment type="caution">
    <text evidence="1">The sequence shown here is derived from an EMBL/GenBank/DDBJ whole genome shotgun (WGS) entry which is preliminary data.</text>
</comment>
<dbReference type="Proteomes" id="UP000662572">
    <property type="component" value="Unassembled WGS sequence"/>
</dbReference>
<gene>
    <name evidence="1" type="ORF">GCM10011273_06440</name>
</gene>